<dbReference type="InterPro" id="IPR008620">
    <property type="entry name" value="FixH"/>
</dbReference>
<dbReference type="RefSeq" id="WP_085836688.1">
    <property type="nucleotide sequence ID" value="NZ_FWFS01000007.1"/>
</dbReference>
<organism evidence="2 3">
    <name type="scientific">Aquimixticola soesokkakensis</name>
    <dbReference type="NCBI Taxonomy" id="1519096"/>
    <lineage>
        <taxon>Bacteria</taxon>
        <taxon>Pseudomonadati</taxon>
        <taxon>Pseudomonadota</taxon>
        <taxon>Alphaproteobacteria</taxon>
        <taxon>Rhodobacterales</taxon>
        <taxon>Paracoccaceae</taxon>
        <taxon>Aquimixticola</taxon>
    </lineage>
</organism>
<keyword evidence="1" id="KW-1133">Transmembrane helix</keyword>
<feature type="transmembrane region" description="Helical" evidence="1">
    <location>
        <begin position="20"/>
        <end position="43"/>
    </location>
</feature>
<dbReference type="InterPro" id="IPR018037">
    <property type="entry name" value="FixH_proteobacterial"/>
</dbReference>
<sequence>MTLPDSPARPPHDSGFRLTGTHVLAITLCAFALIIAVNLFMAVQAVRSFPGLEVKNSYIASQTFDIERANQIRLGWTIDARVAQEVLRLEITDAQGAVVVPRALNVSIGRATTQAADFSPQLQIDGGVYLAHIGPLLPGNWDLRVTAIAPDGTPFHQKIPLDIQR</sequence>
<keyword evidence="1" id="KW-0472">Membrane</keyword>
<keyword evidence="3" id="KW-1185">Reference proteome</keyword>
<dbReference type="PIRSF" id="PIRSF011386">
    <property type="entry name" value="FixH"/>
    <property type="match status" value="1"/>
</dbReference>
<gene>
    <name evidence="2" type="ORF">AQS8620_01988</name>
</gene>
<evidence type="ECO:0000256" key="1">
    <source>
        <dbReference type="SAM" id="Phobius"/>
    </source>
</evidence>
<dbReference type="Pfam" id="PF05751">
    <property type="entry name" value="FixH"/>
    <property type="match status" value="1"/>
</dbReference>
<name>A0A1Y5ST33_9RHOB</name>
<proteinExistence type="predicted"/>
<dbReference type="Proteomes" id="UP000193862">
    <property type="component" value="Unassembled WGS sequence"/>
</dbReference>
<accession>A0A1Y5ST33</accession>
<evidence type="ECO:0000313" key="2">
    <source>
        <dbReference type="EMBL" id="SLN47886.1"/>
    </source>
</evidence>
<dbReference type="EMBL" id="FWFS01000007">
    <property type="protein sequence ID" value="SLN47886.1"/>
    <property type="molecule type" value="Genomic_DNA"/>
</dbReference>
<reference evidence="2 3" key="1">
    <citation type="submission" date="2017-03" db="EMBL/GenBank/DDBJ databases">
        <authorList>
            <person name="Afonso C.L."/>
            <person name="Miller P.J."/>
            <person name="Scott M.A."/>
            <person name="Spackman E."/>
            <person name="Goraichik I."/>
            <person name="Dimitrov K.M."/>
            <person name="Suarez D.L."/>
            <person name="Swayne D.E."/>
        </authorList>
    </citation>
    <scope>NUCLEOTIDE SEQUENCE [LARGE SCALE GENOMIC DNA]</scope>
    <source>
        <strain evidence="2 3">CECT 8620</strain>
    </source>
</reference>
<evidence type="ECO:0000313" key="3">
    <source>
        <dbReference type="Proteomes" id="UP000193862"/>
    </source>
</evidence>
<dbReference type="AlphaFoldDB" id="A0A1Y5ST33"/>
<protein>
    <submittedName>
        <fullName evidence="2">FixH</fullName>
    </submittedName>
</protein>
<dbReference type="OrthoDB" id="1495896at2"/>
<keyword evidence="1" id="KW-0812">Transmembrane</keyword>